<dbReference type="PANTHER" id="PTHR42784">
    <property type="entry name" value="PYRANOSE 2-OXIDASE"/>
    <property type="match status" value="1"/>
</dbReference>
<feature type="domain" description="Glucose-methanol-choline oxidoreductase C-terminal" evidence="7">
    <location>
        <begin position="444"/>
        <end position="566"/>
    </location>
</feature>
<dbReference type="InterPro" id="IPR036188">
    <property type="entry name" value="FAD/NAD-bd_sf"/>
</dbReference>
<dbReference type="InterPro" id="IPR051473">
    <property type="entry name" value="P2Ox-like"/>
</dbReference>
<evidence type="ECO:0000256" key="5">
    <source>
        <dbReference type="ARBA" id="ARBA00023002"/>
    </source>
</evidence>
<keyword evidence="3" id="KW-0285">Flavoprotein</keyword>
<dbReference type="SUPFAM" id="SSF51905">
    <property type="entry name" value="FAD/NAD(P)-binding domain"/>
    <property type="match status" value="1"/>
</dbReference>
<protein>
    <submittedName>
        <fullName evidence="8">Gluconate 2-dehydrogenase flavoprotein</fullName>
        <ecNumber evidence="8">1.1.99.3</ecNumber>
    </submittedName>
</protein>
<evidence type="ECO:0000256" key="2">
    <source>
        <dbReference type="ARBA" id="ARBA00010790"/>
    </source>
</evidence>
<dbReference type="EMBL" id="CCND01000011">
    <property type="protein sequence ID" value="CDX54411.1"/>
    <property type="molecule type" value="Genomic_DNA"/>
</dbReference>
<dbReference type="SUPFAM" id="SSF54373">
    <property type="entry name" value="FAD-linked reductases, C-terminal domain"/>
    <property type="match status" value="1"/>
</dbReference>
<evidence type="ECO:0000256" key="3">
    <source>
        <dbReference type="ARBA" id="ARBA00022630"/>
    </source>
</evidence>
<name>A0A0K2VUJ0_MESPL</name>
<evidence type="ECO:0000256" key="4">
    <source>
        <dbReference type="ARBA" id="ARBA00022827"/>
    </source>
</evidence>
<reference evidence="9" key="1">
    <citation type="submission" date="2014-08" db="EMBL/GenBank/DDBJ databases">
        <authorList>
            <person name="Edwards T."/>
        </authorList>
    </citation>
    <scope>NUCLEOTIDE SEQUENCE [LARGE SCALE GENOMIC DNA]</scope>
</reference>
<dbReference type="Pfam" id="PF00732">
    <property type="entry name" value="GMC_oxred_N"/>
    <property type="match status" value="1"/>
</dbReference>
<evidence type="ECO:0000313" key="8">
    <source>
        <dbReference type="EMBL" id="CDX54411.1"/>
    </source>
</evidence>
<dbReference type="InterPro" id="IPR000172">
    <property type="entry name" value="GMC_OxRdtase_N"/>
</dbReference>
<keyword evidence="4" id="KW-0274">FAD</keyword>
<proteinExistence type="inferred from homology"/>
<dbReference type="AlphaFoldDB" id="A0A0K2VUJ0"/>
<organism evidence="8 9">
    <name type="scientific">Mesorhizobium plurifarium</name>
    <dbReference type="NCBI Taxonomy" id="69974"/>
    <lineage>
        <taxon>Bacteria</taxon>
        <taxon>Pseudomonadati</taxon>
        <taxon>Pseudomonadota</taxon>
        <taxon>Alphaproteobacteria</taxon>
        <taxon>Hyphomicrobiales</taxon>
        <taxon>Phyllobacteriaceae</taxon>
        <taxon>Mesorhizobium</taxon>
    </lineage>
</organism>
<dbReference type="PANTHER" id="PTHR42784:SF1">
    <property type="entry name" value="PYRANOSE 2-OXIDASE"/>
    <property type="match status" value="1"/>
</dbReference>
<dbReference type="EC" id="1.1.99.3" evidence="8"/>
<sequence>MTRILPRKDVVIVGLGWTGAILANELTDQGLDVLAIERGPWRDTATDFNIGYAQDELRYSIRRDLFLQPVVETMTMRNDPSQTALPMRDFGSFLPGNGVGGAGVHWNGHTWRFWDSDFKTKTNLTNKYGAARIADLQVEDWGVTGADMEPYYDQFEYLAGISGKAGNIKGQLQEGGNPFEDPRARDYPNPPMQMTYAPTLFAEAGRSMGLHPFPTPSANMSRAYTNPLGITLGQCTFCGFCERFGCANYSKSSAQTTILPVLMKKANFEVRTDSEVLHVDLASGGKSARGVTYIDSSGEEYFQPADLVLLCAYGLHNVRLMMLSGIGKIYDPNTAEGTVGRNYCYQTNAGVQVFYDDKNFNPFIAAGALGQTIDDFNGDAFDHGGLDFVGGAGINCIPTNGRPIGTRPTLPGTPKWGSAWKKATVQGYKSTLGFSSQGSSYATRTNYLDLDPTYKDRFGRPLMRMTFDFPDNDIRMSNYLCDRMEEIAKKLGGKQYAVGRRKKGWDSVPYQSTHNTGGAIMGTDPKRSAVNVFLQSWDVPNVFVIGASAFPQNAGKNPTGTVGALAFRAADAIRNHYLRNPGAPLVQA</sequence>
<dbReference type="InterPro" id="IPR007867">
    <property type="entry name" value="GMC_OxRtase_C"/>
</dbReference>
<dbReference type="GO" id="GO:0050660">
    <property type="term" value="F:flavin adenine dinucleotide binding"/>
    <property type="evidence" value="ECO:0007669"/>
    <property type="project" value="InterPro"/>
</dbReference>
<dbReference type="Pfam" id="PF05199">
    <property type="entry name" value="GMC_oxred_C"/>
    <property type="match status" value="1"/>
</dbReference>
<accession>A0A0K2VUJ0</accession>
<evidence type="ECO:0000259" key="6">
    <source>
        <dbReference type="Pfam" id="PF00732"/>
    </source>
</evidence>
<feature type="domain" description="Glucose-methanol-choline oxidoreductase N-terminal" evidence="6">
    <location>
        <begin position="232"/>
        <end position="344"/>
    </location>
</feature>
<evidence type="ECO:0000259" key="7">
    <source>
        <dbReference type="Pfam" id="PF05199"/>
    </source>
</evidence>
<dbReference type="Proteomes" id="UP000182888">
    <property type="component" value="Unassembled WGS sequence"/>
</dbReference>
<keyword evidence="5 8" id="KW-0560">Oxidoreductase</keyword>
<comment type="cofactor">
    <cofactor evidence="1">
        <name>FAD</name>
        <dbReference type="ChEBI" id="CHEBI:57692"/>
    </cofactor>
</comment>
<dbReference type="Gene3D" id="3.50.50.60">
    <property type="entry name" value="FAD/NAD(P)-binding domain"/>
    <property type="match status" value="2"/>
</dbReference>
<gene>
    <name evidence="8" type="ORF">MPL1032_190058</name>
</gene>
<dbReference type="GO" id="GO:0033717">
    <property type="term" value="F:gluconate 2-dehydrogenase (acceptor) activity"/>
    <property type="evidence" value="ECO:0007669"/>
    <property type="project" value="UniProtKB-EC"/>
</dbReference>
<comment type="similarity">
    <text evidence="2">Belongs to the GMC oxidoreductase family.</text>
</comment>
<evidence type="ECO:0000256" key="1">
    <source>
        <dbReference type="ARBA" id="ARBA00001974"/>
    </source>
</evidence>
<evidence type="ECO:0000313" key="9">
    <source>
        <dbReference type="Proteomes" id="UP000182888"/>
    </source>
</evidence>